<proteinExistence type="predicted"/>
<dbReference type="EMBL" id="STGY01000044">
    <property type="protein sequence ID" value="THV41410.1"/>
    <property type="molecule type" value="Genomic_DNA"/>
</dbReference>
<reference evidence="1 2" key="2">
    <citation type="submission" date="2019-05" db="EMBL/GenBank/DDBJ databases">
        <title>Glycomyces buryatensis sp. nov.</title>
        <authorList>
            <person name="Nikitina E."/>
        </authorList>
    </citation>
    <scope>NUCLEOTIDE SEQUENCE [LARGE SCALE GENOMIC DNA]</scope>
    <source>
        <strain evidence="1 2">18</strain>
    </source>
</reference>
<protein>
    <submittedName>
        <fullName evidence="1">Uncharacterized protein</fullName>
    </submittedName>
</protein>
<evidence type="ECO:0000313" key="1">
    <source>
        <dbReference type="EMBL" id="THV41410.1"/>
    </source>
</evidence>
<dbReference type="RefSeq" id="WP_136534680.1">
    <property type="nucleotide sequence ID" value="NZ_STGY01000044.1"/>
</dbReference>
<organism evidence="1 2">
    <name type="scientific">Glycomyces buryatensis</name>
    <dbReference type="NCBI Taxonomy" id="2570927"/>
    <lineage>
        <taxon>Bacteria</taxon>
        <taxon>Bacillati</taxon>
        <taxon>Actinomycetota</taxon>
        <taxon>Actinomycetes</taxon>
        <taxon>Glycomycetales</taxon>
        <taxon>Glycomycetaceae</taxon>
        <taxon>Glycomyces</taxon>
    </lineage>
</organism>
<keyword evidence="2" id="KW-1185">Reference proteome</keyword>
<name>A0A4S8QAX1_9ACTN</name>
<dbReference type="Proteomes" id="UP000308760">
    <property type="component" value="Unassembled WGS sequence"/>
</dbReference>
<dbReference type="AlphaFoldDB" id="A0A4S8QAX1"/>
<dbReference type="OrthoDB" id="3398606at2"/>
<accession>A0A4S8QAX1</accession>
<gene>
    <name evidence="1" type="ORF">FAB82_11460</name>
</gene>
<reference evidence="2" key="1">
    <citation type="submission" date="2019-04" db="EMBL/GenBank/DDBJ databases">
        <title>Nocardioides xinjiangensis sp. nov.</title>
        <authorList>
            <person name="Liu S."/>
        </authorList>
    </citation>
    <scope>NUCLEOTIDE SEQUENCE [LARGE SCALE GENOMIC DNA]</scope>
    <source>
        <strain evidence="2">18</strain>
    </source>
</reference>
<sequence length="92" mass="10130">MTAQTGQTTATARSWIDGKLLRFDTIPFQARLRITLPGEDPEALGSVIRLDTDDPGLRVCAPLHVEWGREHCDAIVAEAVRVWATIVRECSG</sequence>
<evidence type="ECO:0000313" key="2">
    <source>
        <dbReference type="Proteomes" id="UP000308760"/>
    </source>
</evidence>
<comment type="caution">
    <text evidence="1">The sequence shown here is derived from an EMBL/GenBank/DDBJ whole genome shotgun (WGS) entry which is preliminary data.</text>
</comment>